<evidence type="ECO:0000256" key="1">
    <source>
        <dbReference type="SAM" id="MobiDB-lite"/>
    </source>
</evidence>
<feature type="chain" id="PRO_5015598749" evidence="2">
    <location>
        <begin position="27"/>
        <end position="233"/>
    </location>
</feature>
<reference evidence="3 4" key="1">
    <citation type="submission" date="2018-02" db="EMBL/GenBank/DDBJ databases">
        <title>Genomic Encyclopedia of Archaeal and Bacterial Type Strains, Phase II (KMG-II): from individual species to whole genera.</title>
        <authorList>
            <person name="Goeker M."/>
        </authorList>
    </citation>
    <scope>NUCLEOTIDE SEQUENCE [LARGE SCALE GENOMIC DNA]</scope>
    <source>
        <strain evidence="3 4">YU 961-1</strain>
    </source>
</reference>
<keyword evidence="4" id="KW-1185">Reference proteome</keyword>
<feature type="region of interest" description="Disordered" evidence="1">
    <location>
        <begin position="187"/>
        <end position="233"/>
    </location>
</feature>
<dbReference type="RefSeq" id="WP_104481570.1">
    <property type="nucleotide sequence ID" value="NZ_CP154825.1"/>
</dbReference>
<evidence type="ECO:0000256" key="2">
    <source>
        <dbReference type="SAM" id="SignalP"/>
    </source>
</evidence>
<organism evidence="3 4">
    <name type="scientific">Actinokineospora auranticolor</name>
    <dbReference type="NCBI Taxonomy" id="155976"/>
    <lineage>
        <taxon>Bacteria</taxon>
        <taxon>Bacillati</taxon>
        <taxon>Actinomycetota</taxon>
        <taxon>Actinomycetes</taxon>
        <taxon>Pseudonocardiales</taxon>
        <taxon>Pseudonocardiaceae</taxon>
        <taxon>Actinokineospora</taxon>
    </lineage>
</organism>
<gene>
    <name evidence="3" type="ORF">CLV40_11732</name>
</gene>
<protein>
    <submittedName>
        <fullName evidence="3">Uncharacterized protein DUF3105</fullName>
    </submittedName>
</protein>
<evidence type="ECO:0000313" key="3">
    <source>
        <dbReference type="EMBL" id="PPK64794.1"/>
    </source>
</evidence>
<dbReference type="PROSITE" id="PS51257">
    <property type="entry name" value="PROKAR_LIPOPROTEIN"/>
    <property type="match status" value="1"/>
</dbReference>
<dbReference type="OrthoDB" id="164831at2"/>
<dbReference type="EMBL" id="PTIX01000017">
    <property type="protein sequence ID" value="PPK64794.1"/>
    <property type="molecule type" value="Genomic_DNA"/>
</dbReference>
<dbReference type="Proteomes" id="UP000239203">
    <property type="component" value="Unassembled WGS sequence"/>
</dbReference>
<accession>A0A2S6GHT8</accession>
<comment type="caution">
    <text evidence="3">The sequence shown here is derived from an EMBL/GenBank/DDBJ whole genome shotgun (WGS) entry which is preliminary data.</text>
</comment>
<feature type="compositionally biased region" description="Pro residues" evidence="1">
    <location>
        <begin position="213"/>
        <end position="225"/>
    </location>
</feature>
<name>A0A2S6GHT8_9PSEU</name>
<feature type="signal peptide" evidence="2">
    <location>
        <begin position="1"/>
        <end position="26"/>
    </location>
</feature>
<proteinExistence type="predicted"/>
<dbReference type="AlphaFoldDB" id="A0A2S6GHT8"/>
<dbReference type="InterPro" id="IPR021454">
    <property type="entry name" value="DUF3105"/>
</dbReference>
<feature type="region of interest" description="Disordered" evidence="1">
    <location>
        <begin position="26"/>
        <end position="56"/>
    </location>
</feature>
<feature type="compositionally biased region" description="Low complexity" evidence="1">
    <location>
        <begin position="41"/>
        <end position="52"/>
    </location>
</feature>
<keyword evidence="2" id="KW-0732">Signal</keyword>
<dbReference type="Pfam" id="PF11303">
    <property type="entry name" value="DUF3105"/>
    <property type="match status" value="1"/>
</dbReference>
<evidence type="ECO:0000313" key="4">
    <source>
        <dbReference type="Proteomes" id="UP000239203"/>
    </source>
</evidence>
<sequence>MIRYARRLALGAACLLLVGCSSTTNGETVPGGTRAADPRASGSSEEPTTSGGKADPTARIKGVLSLKYKAGQHVKSPQRVAYDHTPPLGGPHDQLWAPCNGVVYKKAVRTENVVHSLEHGAVWLTYDPKKVKDADLATLVKKVDGQPYSVLSPYPGQPTAVSVQAWGRQVQVDGVDDPRIDQFITATRGNPDLAPEAGARCDEADPEAFSQDNPPPFDPTPPGPDAVPVGGGS</sequence>